<dbReference type="RefSeq" id="WP_376994055.1">
    <property type="nucleotide sequence ID" value="NZ_JBHSLC010000006.1"/>
</dbReference>
<feature type="domain" description="Gfo/Idh/MocA-like oxidoreductase N-terminal" evidence="1">
    <location>
        <begin position="3"/>
        <end position="125"/>
    </location>
</feature>
<dbReference type="Proteomes" id="UP001596166">
    <property type="component" value="Unassembled WGS sequence"/>
</dbReference>
<name>A0ABW0G073_9PROT</name>
<dbReference type="Pfam" id="PF02894">
    <property type="entry name" value="GFO_IDH_MocA_C"/>
    <property type="match status" value="1"/>
</dbReference>
<dbReference type="InterPro" id="IPR036291">
    <property type="entry name" value="NAD(P)-bd_dom_sf"/>
</dbReference>
<proteinExistence type="predicted"/>
<evidence type="ECO:0000313" key="3">
    <source>
        <dbReference type="EMBL" id="MFC5354311.1"/>
    </source>
</evidence>
<sequence>MKRFALIGAAGYIAPRHMKAIKDTGNRLVAALDPNDSVGVIDNYFPDADFFIEFERFDRHIDKRRRMGEPVDFVSIASPNYLHDAHIRFALRSGAHALCEKPLVLNPWNVDALIDIEAESGRRVFNVLQLRHHTAIRALRDRVAAAPPDTVFDVDLTYLTSRGHWYGMSWKGDIEKSGGIATNIGVHFFDMLNWVFGPRRGSVVHMHERDVAAGYLEFERARVRWFLSINAAHLPPEVAAAGKRTHRSILIGGEEFEFSEGFTDLHTEVYRDILSGGGYGLADARAAIETVHDIRRGSVVGLKGDYHPFCRRLAALEEVP</sequence>
<evidence type="ECO:0000259" key="2">
    <source>
        <dbReference type="Pfam" id="PF02894"/>
    </source>
</evidence>
<dbReference type="InterPro" id="IPR004104">
    <property type="entry name" value="Gfo/Idh/MocA-like_OxRdtase_C"/>
</dbReference>
<dbReference type="Pfam" id="PF01408">
    <property type="entry name" value="GFO_IDH_MocA"/>
    <property type="match status" value="1"/>
</dbReference>
<accession>A0ABW0G073</accession>
<dbReference type="InterPro" id="IPR052515">
    <property type="entry name" value="Gfo/Idh/MocA_Oxidoreductase"/>
</dbReference>
<organism evidence="3 4">
    <name type="scientific">Azospirillum himalayense</name>
    <dbReference type="NCBI Taxonomy" id="654847"/>
    <lineage>
        <taxon>Bacteria</taxon>
        <taxon>Pseudomonadati</taxon>
        <taxon>Pseudomonadota</taxon>
        <taxon>Alphaproteobacteria</taxon>
        <taxon>Rhodospirillales</taxon>
        <taxon>Azospirillaceae</taxon>
        <taxon>Azospirillum</taxon>
    </lineage>
</organism>
<dbReference type="SUPFAM" id="SSF51735">
    <property type="entry name" value="NAD(P)-binding Rossmann-fold domains"/>
    <property type="match status" value="1"/>
</dbReference>
<dbReference type="Gene3D" id="3.30.360.10">
    <property type="entry name" value="Dihydrodipicolinate Reductase, domain 2"/>
    <property type="match status" value="1"/>
</dbReference>
<evidence type="ECO:0000313" key="4">
    <source>
        <dbReference type="Proteomes" id="UP001596166"/>
    </source>
</evidence>
<comment type="caution">
    <text evidence="3">The sequence shown here is derived from an EMBL/GenBank/DDBJ whole genome shotgun (WGS) entry which is preliminary data.</text>
</comment>
<dbReference type="PANTHER" id="PTHR43249">
    <property type="entry name" value="UDP-N-ACETYL-2-AMINO-2-DEOXY-D-GLUCURONATE OXIDASE"/>
    <property type="match status" value="1"/>
</dbReference>
<evidence type="ECO:0000259" key="1">
    <source>
        <dbReference type="Pfam" id="PF01408"/>
    </source>
</evidence>
<dbReference type="PANTHER" id="PTHR43249:SF1">
    <property type="entry name" value="D-GLUCOSIDE 3-DEHYDROGENASE"/>
    <property type="match status" value="1"/>
</dbReference>
<dbReference type="SUPFAM" id="SSF55347">
    <property type="entry name" value="Glyceraldehyde-3-phosphate dehydrogenase-like, C-terminal domain"/>
    <property type="match status" value="1"/>
</dbReference>
<dbReference type="Gene3D" id="3.40.50.720">
    <property type="entry name" value="NAD(P)-binding Rossmann-like Domain"/>
    <property type="match status" value="1"/>
</dbReference>
<dbReference type="EMBL" id="JBHSLC010000006">
    <property type="protein sequence ID" value="MFC5354311.1"/>
    <property type="molecule type" value="Genomic_DNA"/>
</dbReference>
<keyword evidence="4" id="KW-1185">Reference proteome</keyword>
<feature type="domain" description="Gfo/Idh/MocA-like oxidoreductase C-terminal" evidence="2">
    <location>
        <begin position="151"/>
        <end position="227"/>
    </location>
</feature>
<gene>
    <name evidence="3" type="ORF">ACFPMG_04755</name>
</gene>
<reference evidence="4" key="1">
    <citation type="journal article" date="2019" name="Int. J. Syst. Evol. Microbiol.">
        <title>The Global Catalogue of Microorganisms (GCM) 10K type strain sequencing project: providing services to taxonomists for standard genome sequencing and annotation.</title>
        <authorList>
            <consortium name="The Broad Institute Genomics Platform"/>
            <consortium name="The Broad Institute Genome Sequencing Center for Infectious Disease"/>
            <person name="Wu L."/>
            <person name="Ma J."/>
        </authorList>
    </citation>
    <scope>NUCLEOTIDE SEQUENCE [LARGE SCALE GENOMIC DNA]</scope>
    <source>
        <strain evidence="4">CCUG 58760</strain>
    </source>
</reference>
<dbReference type="InterPro" id="IPR000683">
    <property type="entry name" value="Gfo/Idh/MocA-like_OxRdtase_N"/>
</dbReference>
<protein>
    <submittedName>
        <fullName evidence="3">Gfo/Idh/MocA family protein</fullName>
    </submittedName>
</protein>